<accession>A0A9Q4Q519</accession>
<dbReference type="EMBL" id="JAMQOT010000017">
    <property type="protein sequence ID" value="MDF9748526.1"/>
    <property type="molecule type" value="Genomic_DNA"/>
</dbReference>
<name>A0A9Q4Q519_9EURY</name>
<gene>
    <name evidence="1" type="ORF">NDI89_19505</name>
    <name evidence="2" type="ORF">NDI89_23455</name>
</gene>
<reference evidence="1" key="1">
    <citation type="submission" date="2022-06" db="EMBL/GenBank/DDBJ databases">
        <title>Natrinema sp. a new haloarchaeum isolate from saline soil.</title>
        <authorList>
            <person name="Strakova D."/>
            <person name="Galisteo C."/>
            <person name="Sanchez-Porro C."/>
            <person name="Ventosa A."/>
        </authorList>
    </citation>
    <scope>NUCLEOTIDE SEQUENCE</scope>
    <source>
        <strain evidence="1">S1CR25-10</strain>
    </source>
</reference>
<sequence length="22" mass="2694">MLADLLSECYATEFDESWERER</sequence>
<feature type="non-terminal residue" evidence="1">
    <location>
        <position position="22"/>
    </location>
</feature>
<evidence type="ECO:0000313" key="1">
    <source>
        <dbReference type="EMBL" id="MDF9747768.1"/>
    </source>
</evidence>
<organism evidence="1 3">
    <name type="scientific">Natrinema salsiterrestre</name>
    <dbReference type="NCBI Taxonomy" id="2950540"/>
    <lineage>
        <taxon>Archaea</taxon>
        <taxon>Methanobacteriati</taxon>
        <taxon>Methanobacteriota</taxon>
        <taxon>Stenosarchaea group</taxon>
        <taxon>Halobacteria</taxon>
        <taxon>Halobacteriales</taxon>
        <taxon>Natrialbaceae</taxon>
        <taxon>Natrinema</taxon>
    </lineage>
</organism>
<evidence type="ECO:0000313" key="2">
    <source>
        <dbReference type="EMBL" id="MDF9748526.1"/>
    </source>
</evidence>
<comment type="caution">
    <text evidence="1">The sequence shown here is derived from an EMBL/GenBank/DDBJ whole genome shotgun (WGS) entry which is preliminary data.</text>
</comment>
<dbReference type="EMBL" id="JAMQOT010000008">
    <property type="protein sequence ID" value="MDF9747768.1"/>
    <property type="molecule type" value="Genomic_DNA"/>
</dbReference>
<evidence type="ECO:0000313" key="3">
    <source>
        <dbReference type="Proteomes" id="UP001154061"/>
    </source>
</evidence>
<keyword evidence="3" id="KW-1185">Reference proteome</keyword>
<dbReference type="AlphaFoldDB" id="A0A9Q4Q519"/>
<proteinExistence type="predicted"/>
<dbReference type="Proteomes" id="UP001154061">
    <property type="component" value="Unassembled WGS sequence"/>
</dbReference>
<protein>
    <submittedName>
        <fullName evidence="1">IS6 family transposase</fullName>
    </submittedName>
</protein>